<evidence type="ECO:0000313" key="1">
    <source>
        <dbReference type="EMBL" id="BDR59336.1"/>
    </source>
</evidence>
<dbReference type="KEGG" id="xap:XA3_17770"/>
<name>A0AAU9DA69_9LACO</name>
<reference evidence="1 2" key="1">
    <citation type="journal article" date="2023" name="Microbiol. Spectr.">
        <title>Symbiosis of Carpenter Bees with Uncharacterized Lactic Acid Bacteria Showing NAD Auxotrophy.</title>
        <authorList>
            <person name="Kawasaki S."/>
            <person name="Ozawa K."/>
            <person name="Mori T."/>
            <person name="Yamamoto A."/>
            <person name="Ito M."/>
            <person name="Ohkuma M."/>
            <person name="Sakamoto M."/>
            <person name="Matsutani M."/>
        </authorList>
    </citation>
    <scope>NUCLEOTIDE SEQUENCE [LARGE SCALE GENOMIC DNA]</scope>
    <source>
        <strain evidence="1 2">XA3</strain>
    </source>
</reference>
<sequence length="133" mass="15527">MEYDQYTDYKVITDKKRIDSLMWTYLGAIEGRIVRAMKWFAQKEGYGEEVVGITFMKDLDEEDVENLPKPLDDHHVLVELTYPAVDVNEMAYVDFETFFEYLTEEIQDILSEHPDRADLLLPLLGEVKKSLGV</sequence>
<protein>
    <submittedName>
        <fullName evidence="1">Uncharacterized protein</fullName>
    </submittedName>
</protein>
<keyword evidence="2" id="KW-1185">Reference proteome</keyword>
<evidence type="ECO:0000313" key="2">
    <source>
        <dbReference type="Proteomes" id="UP001321861"/>
    </source>
</evidence>
<dbReference type="EMBL" id="AP026802">
    <property type="protein sequence ID" value="BDR59336.1"/>
    <property type="molecule type" value="Genomic_DNA"/>
</dbReference>
<dbReference type="AlphaFoldDB" id="A0AAU9DA69"/>
<proteinExistence type="predicted"/>
<organism evidence="1 2">
    <name type="scientific">Xylocopilactobacillus apicola</name>
    <dbReference type="NCBI Taxonomy" id="2932184"/>
    <lineage>
        <taxon>Bacteria</taxon>
        <taxon>Bacillati</taxon>
        <taxon>Bacillota</taxon>
        <taxon>Bacilli</taxon>
        <taxon>Lactobacillales</taxon>
        <taxon>Lactobacillaceae</taxon>
        <taxon>Xylocopilactobacillus</taxon>
    </lineage>
</organism>
<dbReference type="Proteomes" id="UP001321861">
    <property type="component" value="Chromosome"/>
</dbReference>
<dbReference type="RefSeq" id="WP_317635137.1">
    <property type="nucleotide sequence ID" value="NZ_AP026802.1"/>
</dbReference>
<gene>
    <name evidence="1" type="ORF">XA3_17770</name>
</gene>
<accession>A0AAU9DA69</accession>